<protein>
    <recommendedName>
        <fullName evidence="3 9">Flagellar biosynthetic protein FliR</fullName>
    </recommendedName>
</protein>
<dbReference type="PANTHER" id="PTHR30065:SF8">
    <property type="entry name" value="FLAGELLAR BIOSYNTHETIC PROTEIN FLIR"/>
    <property type="match status" value="1"/>
</dbReference>
<keyword evidence="8 10" id="KW-0975">Bacterial flagellum</keyword>
<keyword evidence="11" id="KW-0969">Cilium</keyword>
<dbReference type="EMBL" id="JBHTCM010000004">
    <property type="protein sequence ID" value="MFC7331821.1"/>
    <property type="molecule type" value="Genomic_DNA"/>
</dbReference>
<reference evidence="12" key="1">
    <citation type="journal article" date="2019" name="Int. J. Syst. Evol. Microbiol.">
        <title>The Global Catalogue of Microorganisms (GCM) 10K type strain sequencing project: providing services to taxonomists for standard genome sequencing and annotation.</title>
        <authorList>
            <consortium name="The Broad Institute Genomics Platform"/>
            <consortium name="The Broad Institute Genome Sequencing Center for Infectious Disease"/>
            <person name="Wu L."/>
            <person name="Ma J."/>
        </authorList>
    </citation>
    <scope>NUCLEOTIDE SEQUENCE [LARGE SCALE GENOMIC DNA]</scope>
    <source>
        <strain evidence="12">CGMCC 1.16275</strain>
    </source>
</reference>
<proteinExistence type="inferred from homology"/>
<comment type="subcellular location">
    <subcellularLocation>
        <location evidence="10">Cell membrane</location>
        <topology evidence="10">Multi-pass membrane protein</topology>
    </subcellularLocation>
    <subcellularLocation>
        <location evidence="10">Bacterial flagellum basal body</location>
    </subcellularLocation>
</comment>
<keyword evidence="6 10" id="KW-1133">Transmembrane helix</keyword>
<keyword evidence="11" id="KW-0282">Flagellum</keyword>
<dbReference type="NCBIfam" id="TIGR01400">
    <property type="entry name" value="fliR"/>
    <property type="match status" value="1"/>
</dbReference>
<keyword evidence="7 10" id="KW-0472">Membrane</keyword>
<organism evidence="11 12">
    <name type="scientific">Rhodocista pekingensis</name>
    <dbReference type="NCBI Taxonomy" id="201185"/>
    <lineage>
        <taxon>Bacteria</taxon>
        <taxon>Pseudomonadati</taxon>
        <taxon>Pseudomonadota</taxon>
        <taxon>Alphaproteobacteria</taxon>
        <taxon>Rhodospirillales</taxon>
        <taxon>Azospirillaceae</taxon>
        <taxon>Rhodocista</taxon>
    </lineage>
</organism>
<evidence type="ECO:0000256" key="9">
    <source>
        <dbReference type="NCBIfam" id="TIGR01400"/>
    </source>
</evidence>
<evidence type="ECO:0000256" key="7">
    <source>
        <dbReference type="ARBA" id="ARBA00023136"/>
    </source>
</evidence>
<evidence type="ECO:0000313" key="12">
    <source>
        <dbReference type="Proteomes" id="UP001596456"/>
    </source>
</evidence>
<evidence type="ECO:0000256" key="4">
    <source>
        <dbReference type="ARBA" id="ARBA00022475"/>
    </source>
</evidence>
<evidence type="ECO:0000256" key="1">
    <source>
        <dbReference type="ARBA" id="ARBA00002578"/>
    </source>
</evidence>
<dbReference type="InterPro" id="IPR002010">
    <property type="entry name" value="T3SS_IM_R"/>
</dbReference>
<feature type="transmembrane region" description="Helical" evidence="10">
    <location>
        <begin position="6"/>
        <end position="28"/>
    </location>
</feature>
<evidence type="ECO:0000256" key="5">
    <source>
        <dbReference type="ARBA" id="ARBA00022692"/>
    </source>
</evidence>
<evidence type="ECO:0000256" key="6">
    <source>
        <dbReference type="ARBA" id="ARBA00022989"/>
    </source>
</evidence>
<dbReference type="PANTHER" id="PTHR30065">
    <property type="entry name" value="FLAGELLAR BIOSYNTHETIC PROTEIN FLIR"/>
    <property type="match status" value="1"/>
</dbReference>
<dbReference type="RefSeq" id="WP_377355834.1">
    <property type="nucleotide sequence ID" value="NZ_JBHTCM010000004.1"/>
</dbReference>
<dbReference type="InterPro" id="IPR006303">
    <property type="entry name" value="FliR"/>
</dbReference>
<sequence>MDLAAFVGGSVFAFLLVFVRLAAAFMIIPAIGEQAISARIRLIFALVVAAVVTPVVRQYLPPEPSAPAELAALVVSEILVGLFIGTIARVLLTALETGGFLIANQLGLAAAQAFNPALAAPGNPIGALLGIGAVVVIFATDLHHMLILAVVDSYTLFSPADGLPLGDATEHLAQTVNTSFAIGVQLAVPFFVIGFLFYLGLGLVARLVPQVQVFFVGLPIQIAIGSLMLSLSLSALMLFWLTHFEDQLVGLLRP</sequence>
<comment type="caution">
    <text evidence="11">The sequence shown here is derived from an EMBL/GenBank/DDBJ whole genome shotgun (WGS) entry which is preliminary data.</text>
</comment>
<keyword evidence="11" id="KW-0966">Cell projection</keyword>
<keyword evidence="5 10" id="KW-0812">Transmembrane</keyword>
<evidence type="ECO:0000313" key="11">
    <source>
        <dbReference type="EMBL" id="MFC7331821.1"/>
    </source>
</evidence>
<name>A0ABW2KRE2_9PROT</name>
<comment type="function">
    <text evidence="1 10">Role in flagellar biosynthesis.</text>
</comment>
<keyword evidence="4 10" id="KW-1003">Cell membrane</keyword>
<comment type="similarity">
    <text evidence="2 10">Belongs to the FliR/MopE/SpaR family.</text>
</comment>
<accession>A0ABW2KRE2</accession>
<evidence type="ECO:0000256" key="2">
    <source>
        <dbReference type="ARBA" id="ARBA00009772"/>
    </source>
</evidence>
<evidence type="ECO:0000256" key="8">
    <source>
        <dbReference type="ARBA" id="ARBA00023143"/>
    </source>
</evidence>
<dbReference type="Proteomes" id="UP001596456">
    <property type="component" value="Unassembled WGS sequence"/>
</dbReference>
<feature type="transmembrane region" description="Helical" evidence="10">
    <location>
        <begin position="127"/>
        <end position="151"/>
    </location>
</feature>
<gene>
    <name evidence="11" type="primary">fliR</name>
    <name evidence="11" type="ORF">ACFQPS_01470</name>
</gene>
<evidence type="ECO:0000256" key="10">
    <source>
        <dbReference type="RuleBase" id="RU362071"/>
    </source>
</evidence>
<feature type="transmembrane region" description="Helical" evidence="10">
    <location>
        <begin position="72"/>
        <end position="92"/>
    </location>
</feature>
<dbReference type="Pfam" id="PF01311">
    <property type="entry name" value="Bac_export_1"/>
    <property type="match status" value="1"/>
</dbReference>
<feature type="transmembrane region" description="Helical" evidence="10">
    <location>
        <begin position="40"/>
        <end position="60"/>
    </location>
</feature>
<dbReference type="PRINTS" id="PR00953">
    <property type="entry name" value="TYPE3IMRPROT"/>
</dbReference>
<keyword evidence="12" id="KW-1185">Reference proteome</keyword>
<feature type="transmembrane region" description="Helical" evidence="10">
    <location>
        <begin position="213"/>
        <end position="241"/>
    </location>
</feature>
<evidence type="ECO:0000256" key="3">
    <source>
        <dbReference type="ARBA" id="ARBA00021717"/>
    </source>
</evidence>
<feature type="transmembrane region" description="Helical" evidence="10">
    <location>
        <begin position="180"/>
        <end position="201"/>
    </location>
</feature>